<feature type="domain" description="RING-type" evidence="6">
    <location>
        <begin position="228"/>
        <end position="272"/>
    </location>
</feature>
<evidence type="ECO:0000256" key="4">
    <source>
        <dbReference type="PROSITE-ProRule" id="PRU00175"/>
    </source>
</evidence>
<evidence type="ECO:0000256" key="5">
    <source>
        <dbReference type="SAM" id="MobiDB-lite"/>
    </source>
</evidence>
<keyword evidence="3" id="KW-0862">Zinc</keyword>
<comment type="caution">
    <text evidence="7">The sequence shown here is derived from an EMBL/GenBank/DDBJ whole genome shotgun (WGS) entry which is preliminary data.</text>
</comment>
<dbReference type="GO" id="GO:0008270">
    <property type="term" value="F:zinc ion binding"/>
    <property type="evidence" value="ECO:0007669"/>
    <property type="project" value="UniProtKB-KW"/>
</dbReference>
<keyword evidence="8" id="KW-1185">Reference proteome</keyword>
<reference evidence="7 8" key="1">
    <citation type="submission" date="2020-11" db="EMBL/GenBank/DDBJ databases">
        <title>Kefir isolates.</title>
        <authorList>
            <person name="Marcisauskas S."/>
            <person name="Kim Y."/>
            <person name="Blasche S."/>
        </authorList>
    </citation>
    <scope>NUCLEOTIDE SEQUENCE [LARGE SCALE GENOMIC DNA]</scope>
    <source>
        <strain evidence="7 8">OG2</strain>
    </source>
</reference>
<dbReference type="AlphaFoldDB" id="A0A9P7BBF2"/>
<dbReference type="InterPro" id="IPR018957">
    <property type="entry name" value="Znf_C3HC4_RING-type"/>
</dbReference>
<dbReference type="InterPro" id="IPR017907">
    <property type="entry name" value="Znf_RING_CS"/>
</dbReference>
<dbReference type="PANTHER" id="PTHR12109">
    <property type="entry name" value="RING FINGER PROTEIN 141-RELATED"/>
    <property type="match status" value="1"/>
</dbReference>
<dbReference type="Pfam" id="PF00097">
    <property type="entry name" value="zf-C3HC4"/>
    <property type="match status" value="1"/>
</dbReference>
<evidence type="ECO:0000256" key="2">
    <source>
        <dbReference type="ARBA" id="ARBA00022771"/>
    </source>
</evidence>
<dbReference type="SMART" id="SM00184">
    <property type="entry name" value="RING"/>
    <property type="match status" value="1"/>
</dbReference>
<feature type="compositionally biased region" description="Low complexity" evidence="5">
    <location>
        <begin position="11"/>
        <end position="33"/>
    </location>
</feature>
<evidence type="ECO:0000259" key="6">
    <source>
        <dbReference type="PROSITE" id="PS50089"/>
    </source>
</evidence>
<dbReference type="SUPFAM" id="SSF57850">
    <property type="entry name" value="RING/U-box"/>
    <property type="match status" value="1"/>
</dbReference>
<keyword evidence="1" id="KW-0479">Metal-binding</keyword>
<accession>A0A9P7BBF2</accession>
<dbReference type="OrthoDB" id="6270329at2759"/>
<dbReference type="InterPro" id="IPR047126">
    <property type="entry name" value="RNF141-like"/>
</dbReference>
<keyword evidence="2 4" id="KW-0863">Zinc-finger</keyword>
<proteinExistence type="predicted"/>
<name>A0A9P7BBF2_MAUEX</name>
<gene>
    <name evidence="7" type="ORF">C6P45_004062</name>
</gene>
<dbReference type="EMBL" id="PUHR01000049">
    <property type="protein sequence ID" value="KAG0669121.1"/>
    <property type="molecule type" value="Genomic_DNA"/>
</dbReference>
<evidence type="ECO:0000313" key="7">
    <source>
        <dbReference type="EMBL" id="KAG0669121.1"/>
    </source>
</evidence>
<organism evidence="7 8">
    <name type="scientific">Maudiozyma exigua</name>
    <name type="common">Yeast</name>
    <name type="synonym">Kazachstania exigua</name>
    <dbReference type="NCBI Taxonomy" id="34358"/>
    <lineage>
        <taxon>Eukaryota</taxon>
        <taxon>Fungi</taxon>
        <taxon>Dikarya</taxon>
        <taxon>Ascomycota</taxon>
        <taxon>Saccharomycotina</taxon>
        <taxon>Saccharomycetes</taxon>
        <taxon>Saccharomycetales</taxon>
        <taxon>Saccharomycetaceae</taxon>
        <taxon>Maudiozyma</taxon>
    </lineage>
</organism>
<protein>
    <recommendedName>
        <fullName evidence="6">RING-type domain-containing protein</fullName>
    </recommendedName>
</protein>
<dbReference type="Proteomes" id="UP000750334">
    <property type="component" value="Unassembled WGS sequence"/>
</dbReference>
<sequence>MSTVISGGGSSDLPGNNNNSNTNNVSSDISNDIPNERKRRRSSDSDTSELERSNRGTNPRATLFEGSNDNDNDNDENDTASNQSTTSLSILETRQNNEADADFDLNNAFNQESPSASTNEGASATINSTTETVIGTTAERADPETINLETQNIDATGNSLQSGTAITNDVSNDSDQDDIMISGVNQAPEPIDLEASQQQVVDISDEELEKEIEKRPPSEFKAATEYKCPICFEPPETALITACGHVFCCDCLFHMVNSSRTNRSSGHCALCRSNVKFSEVRLVIMRKRRIKKS</sequence>
<dbReference type="Gene3D" id="3.30.40.10">
    <property type="entry name" value="Zinc/RING finger domain, C3HC4 (zinc finger)"/>
    <property type="match status" value="1"/>
</dbReference>
<dbReference type="PROSITE" id="PS50089">
    <property type="entry name" value="ZF_RING_2"/>
    <property type="match status" value="1"/>
</dbReference>
<evidence type="ECO:0000256" key="1">
    <source>
        <dbReference type="ARBA" id="ARBA00022723"/>
    </source>
</evidence>
<feature type="compositionally biased region" description="Polar residues" evidence="5">
    <location>
        <begin position="107"/>
        <end position="135"/>
    </location>
</feature>
<evidence type="ECO:0000313" key="8">
    <source>
        <dbReference type="Proteomes" id="UP000750334"/>
    </source>
</evidence>
<evidence type="ECO:0000256" key="3">
    <source>
        <dbReference type="ARBA" id="ARBA00022833"/>
    </source>
</evidence>
<dbReference type="PROSITE" id="PS00518">
    <property type="entry name" value="ZF_RING_1"/>
    <property type="match status" value="1"/>
</dbReference>
<feature type="compositionally biased region" description="Gly residues" evidence="5">
    <location>
        <begin position="1"/>
        <end position="10"/>
    </location>
</feature>
<dbReference type="InterPro" id="IPR001841">
    <property type="entry name" value="Znf_RING"/>
</dbReference>
<feature type="compositionally biased region" description="Acidic residues" evidence="5">
    <location>
        <begin position="68"/>
        <end position="78"/>
    </location>
</feature>
<feature type="compositionally biased region" description="Polar residues" evidence="5">
    <location>
        <begin position="79"/>
        <end position="98"/>
    </location>
</feature>
<dbReference type="InterPro" id="IPR013083">
    <property type="entry name" value="Znf_RING/FYVE/PHD"/>
</dbReference>
<feature type="region of interest" description="Disordered" evidence="5">
    <location>
        <begin position="1"/>
        <end position="136"/>
    </location>
</feature>